<dbReference type="PANTHER" id="PTHR46630:SF1">
    <property type="entry name" value="TETRATRICOPEPTIDE REPEAT PROTEIN 29"/>
    <property type="match status" value="1"/>
</dbReference>
<organism evidence="9 10">
    <name type="scientific">Tegillarca granosa</name>
    <name type="common">Malaysian cockle</name>
    <name type="synonym">Anadara granosa</name>
    <dbReference type="NCBI Taxonomy" id="220873"/>
    <lineage>
        <taxon>Eukaryota</taxon>
        <taxon>Metazoa</taxon>
        <taxon>Spiralia</taxon>
        <taxon>Lophotrochozoa</taxon>
        <taxon>Mollusca</taxon>
        <taxon>Bivalvia</taxon>
        <taxon>Autobranchia</taxon>
        <taxon>Pteriomorphia</taxon>
        <taxon>Arcoida</taxon>
        <taxon>Arcoidea</taxon>
        <taxon>Arcidae</taxon>
        <taxon>Tegillarca</taxon>
    </lineage>
</organism>
<evidence type="ECO:0000256" key="3">
    <source>
        <dbReference type="ARBA" id="ARBA00022737"/>
    </source>
</evidence>
<comment type="function">
    <text evidence="6">Axonemal protein which is implicated in axonemal and/or peri-axonemal structure assembly and regulates flagellum assembly and beating and therefore sperm motility.</text>
</comment>
<evidence type="ECO:0000256" key="4">
    <source>
        <dbReference type="ARBA" id="ARBA00022803"/>
    </source>
</evidence>
<proteinExistence type="predicted"/>
<dbReference type="Gene3D" id="1.25.40.10">
    <property type="entry name" value="Tetratricopeptide repeat domain"/>
    <property type="match status" value="1"/>
</dbReference>
<reference evidence="9 10" key="1">
    <citation type="submission" date="2022-12" db="EMBL/GenBank/DDBJ databases">
        <title>Chromosome-level genome of Tegillarca granosa.</title>
        <authorList>
            <person name="Kim J."/>
        </authorList>
    </citation>
    <scope>NUCLEOTIDE SEQUENCE [LARGE SCALE GENOMIC DNA]</scope>
    <source>
        <strain evidence="9">Teg-2019</strain>
        <tissue evidence="9">Adductor muscle</tissue>
    </source>
</reference>
<dbReference type="PROSITE" id="PS50005">
    <property type="entry name" value="TPR"/>
    <property type="match status" value="1"/>
</dbReference>
<dbReference type="Pfam" id="PF13424">
    <property type="entry name" value="TPR_12"/>
    <property type="match status" value="1"/>
</dbReference>
<comment type="subcellular location">
    <subcellularLocation>
        <location evidence="1">Cytoplasm</location>
    </subcellularLocation>
</comment>
<accession>A0ABQ9E1K4</accession>
<evidence type="ECO:0000256" key="1">
    <source>
        <dbReference type="ARBA" id="ARBA00004496"/>
    </source>
</evidence>
<dbReference type="InterPro" id="IPR019734">
    <property type="entry name" value="TPR_rpt"/>
</dbReference>
<evidence type="ECO:0000256" key="2">
    <source>
        <dbReference type="ARBA" id="ARBA00022490"/>
    </source>
</evidence>
<dbReference type="InterPro" id="IPR051476">
    <property type="entry name" value="Bac_ResReg_Asp_Phosphatase"/>
</dbReference>
<feature type="compositionally biased region" description="Basic and acidic residues" evidence="8">
    <location>
        <begin position="539"/>
        <end position="556"/>
    </location>
</feature>
<dbReference type="Proteomes" id="UP001217089">
    <property type="component" value="Unassembled WGS sequence"/>
</dbReference>
<keyword evidence="10" id="KW-1185">Reference proteome</keyword>
<dbReference type="EMBL" id="JARBDR010000923">
    <property type="protein sequence ID" value="KAJ8297989.1"/>
    <property type="molecule type" value="Genomic_DNA"/>
</dbReference>
<comment type="caution">
    <text evidence="9">The sequence shown here is derived from an EMBL/GenBank/DDBJ whole genome shotgun (WGS) entry which is preliminary data.</text>
</comment>
<dbReference type="SUPFAM" id="SSF48452">
    <property type="entry name" value="TPR-like"/>
    <property type="match status" value="1"/>
</dbReference>
<feature type="region of interest" description="Disordered" evidence="8">
    <location>
        <begin position="500"/>
        <end position="556"/>
    </location>
</feature>
<evidence type="ECO:0000256" key="6">
    <source>
        <dbReference type="ARBA" id="ARBA00044739"/>
    </source>
</evidence>
<feature type="compositionally biased region" description="Basic and acidic residues" evidence="8">
    <location>
        <begin position="500"/>
        <end position="517"/>
    </location>
</feature>
<evidence type="ECO:0000256" key="7">
    <source>
        <dbReference type="PROSITE-ProRule" id="PRU00339"/>
    </source>
</evidence>
<evidence type="ECO:0000256" key="5">
    <source>
        <dbReference type="ARBA" id="ARBA00040665"/>
    </source>
</evidence>
<dbReference type="SMART" id="SM00028">
    <property type="entry name" value="TPR"/>
    <property type="match status" value="3"/>
</dbReference>
<dbReference type="PANTHER" id="PTHR46630">
    <property type="entry name" value="TETRATRICOPEPTIDE REPEAT PROTEIN 29"/>
    <property type="match status" value="1"/>
</dbReference>
<evidence type="ECO:0000256" key="8">
    <source>
        <dbReference type="SAM" id="MobiDB-lite"/>
    </source>
</evidence>
<gene>
    <name evidence="9" type="ORF">KUTeg_024520</name>
</gene>
<feature type="repeat" description="TPR" evidence="7">
    <location>
        <begin position="416"/>
        <end position="449"/>
    </location>
</feature>
<dbReference type="PROSITE" id="PS50293">
    <property type="entry name" value="TPR_REGION"/>
    <property type="match status" value="1"/>
</dbReference>
<name>A0ABQ9E1K4_TEGGR</name>
<keyword evidence="2" id="KW-0963">Cytoplasm</keyword>
<evidence type="ECO:0000313" key="9">
    <source>
        <dbReference type="EMBL" id="KAJ8297989.1"/>
    </source>
</evidence>
<sequence>MDRSRVQWNIDWNKNEYLFFGLLGLDVIEGGDMISDPDTDGGSTILSPPSLIWAGSREVKTEYKRITHNLYLVNVRLNMAATLPPINGSGGGSRKGQHVQQHFIPAPRGPPSGKLKPLKKIQSKTDRDLYIKQEILRQQQPELSKRQTTSYRNSYKHNLCLDMLQEGYHRSFDELFALIKQQEEERQQQGPESLMWSMTLLKDQHEKLDMLKRHLTLAEKAYRAGDFADVYRNRFTLACYFQTTDKWLADHFFQTCLQTAGEMSDGDGKMKAEGDIHGAAEQFENYYKLSTDHKEWIQSDGLTYNTDACIHLCRIYTTLARSESTEPETTLEKLEGEASYRLGLAYDQGNDGETALLHLNNYLEICNASSDSDGIGKACDAIAKAYARQGKVNESITYLKKFVEVTESSGEEKAYSKACHNLGNIYNTLGRYEEATEYFSKAYNLSRTMGDAESISTNRVQFGIAMAHKMLAGISEHVVTGHRQAIERIIEWKNARTDEFDKPYPEPIKIGKEEIVKPRTPTPLPPASEKGDEENQEQENEKENENKNTEKEEAAS</sequence>
<dbReference type="InterPro" id="IPR011990">
    <property type="entry name" value="TPR-like_helical_dom_sf"/>
</dbReference>
<keyword evidence="4 7" id="KW-0802">TPR repeat</keyword>
<evidence type="ECO:0000313" key="10">
    <source>
        <dbReference type="Proteomes" id="UP001217089"/>
    </source>
</evidence>
<protein>
    <recommendedName>
        <fullName evidence="5">Tetratricopeptide repeat protein 29</fullName>
    </recommendedName>
</protein>
<keyword evidence="3" id="KW-0677">Repeat</keyword>